<dbReference type="STRING" id="1442369.A0A0D2I736"/>
<evidence type="ECO:0000256" key="1">
    <source>
        <dbReference type="SAM" id="Coils"/>
    </source>
</evidence>
<keyword evidence="3" id="KW-1133">Transmembrane helix</keyword>
<dbReference type="GeneID" id="25297441"/>
<evidence type="ECO:0000256" key="3">
    <source>
        <dbReference type="SAM" id="Phobius"/>
    </source>
</evidence>
<evidence type="ECO:0000313" key="5">
    <source>
        <dbReference type="Proteomes" id="UP000053617"/>
    </source>
</evidence>
<dbReference type="Proteomes" id="UP000053617">
    <property type="component" value="Unassembled WGS sequence"/>
</dbReference>
<feature type="coiled-coil region" evidence="1">
    <location>
        <begin position="323"/>
        <end position="357"/>
    </location>
</feature>
<accession>A0A0D2I736</accession>
<feature type="compositionally biased region" description="Basic and acidic residues" evidence="2">
    <location>
        <begin position="22"/>
        <end position="31"/>
    </location>
</feature>
<dbReference type="HOGENOM" id="CLU_035733_0_0_1"/>
<feature type="region of interest" description="Disordered" evidence="2">
    <location>
        <begin position="475"/>
        <end position="498"/>
    </location>
</feature>
<organism evidence="4 5">
    <name type="scientific">Rhinocladiella mackenziei CBS 650.93</name>
    <dbReference type="NCBI Taxonomy" id="1442369"/>
    <lineage>
        <taxon>Eukaryota</taxon>
        <taxon>Fungi</taxon>
        <taxon>Dikarya</taxon>
        <taxon>Ascomycota</taxon>
        <taxon>Pezizomycotina</taxon>
        <taxon>Eurotiomycetes</taxon>
        <taxon>Chaetothyriomycetidae</taxon>
        <taxon>Chaetothyriales</taxon>
        <taxon>Herpotrichiellaceae</taxon>
        <taxon>Rhinocladiella</taxon>
    </lineage>
</organism>
<keyword evidence="3" id="KW-0472">Membrane</keyword>
<keyword evidence="3" id="KW-0812">Transmembrane</keyword>
<protein>
    <submittedName>
        <fullName evidence="4">Uncharacterized protein</fullName>
    </submittedName>
</protein>
<name>A0A0D2I736_9EURO</name>
<gene>
    <name evidence="4" type="ORF">Z518_09370</name>
</gene>
<keyword evidence="5" id="KW-1185">Reference proteome</keyword>
<feature type="region of interest" description="Disordered" evidence="2">
    <location>
        <begin position="152"/>
        <end position="194"/>
    </location>
</feature>
<keyword evidence="1" id="KW-0175">Coiled coil</keyword>
<feature type="transmembrane region" description="Helical" evidence="3">
    <location>
        <begin position="361"/>
        <end position="381"/>
    </location>
</feature>
<evidence type="ECO:0000313" key="4">
    <source>
        <dbReference type="EMBL" id="KIX01644.1"/>
    </source>
</evidence>
<sequence>MSLPLPYAFTADSRPTLYRSRSHTDPSHQDSDAETSPTQPPRLSHVRSRSYLSPADPKPRNAITLPAATTLEKTAEKLPRLHLPGSSYRHHPHHHHIQFPHSQLNNDMASSKRHRPTQSDANPVLRRFQSKEALSSLPHLVAGLNAEREKRNQVAAQHVVGPSGAVTTDNNESGRDDLRYPATSDPNRPPLQPKSSFDLLLEKGDQARFAKRLHVKKEDIMRRDAEIAAAEEEMRTRITSITSTGIEITRRLDYGYYNLLETVGNLVAMITSFQSLSKQSGQLIANFDKETARLDADTRRRVEGFKTGFEARERKAAALAARGKTASARAESLSARLEKAREDVEKWEKREDQVRKVWDRVFGICWWTTIMMFVLVILVVLGKEWWFHGDPVKAGLRAHSEGSWNRSLRLGGDGGSIAAENQRLLEDNSSLRPNVPEDVRRILLGIADRNRNRKVAFPEVPREIVAGSAEAEGCLADVNPPLKDMEHDDPRMKKLDEL</sequence>
<dbReference type="OrthoDB" id="5419542at2759"/>
<feature type="region of interest" description="Disordered" evidence="2">
    <location>
        <begin position="1"/>
        <end position="63"/>
    </location>
</feature>
<dbReference type="VEuPathDB" id="FungiDB:Z518_09370"/>
<feature type="compositionally biased region" description="Basic and acidic residues" evidence="2">
    <location>
        <begin position="483"/>
        <end position="498"/>
    </location>
</feature>
<dbReference type="RefSeq" id="XP_013268780.1">
    <property type="nucleotide sequence ID" value="XM_013413326.1"/>
</dbReference>
<dbReference type="EMBL" id="KN847481">
    <property type="protein sequence ID" value="KIX01644.1"/>
    <property type="molecule type" value="Genomic_DNA"/>
</dbReference>
<dbReference type="AlphaFoldDB" id="A0A0D2I736"/>
<proteinExistence type="predicted"/>
<reference evidence="4 5" key="1">
    <citation type="submission" date="2015-01" db="EMBL/GenBank/DDBJ databases">
        <title>The Genome Sequence of Rhinocladiella mackenzie CBS 650.93.</title>
        <authorList>
            <consortium name="The Broad Institute Genomics Platform"/>
            <person name="Cuomo C."/>
            <person name="de Hoog S."/>
            <person name="Gorbushina A."/>
            <person name="Stielow B."/>
            <person name="Teixiera M."/>
            <person name="Abouelleil A."/>
            <person name="Chapman S.B."/>
            <person name="Priest M."/>
            <person name="Young S.K."/>
            <person name="Wortman J."/>
            <person name="Nusbaum C."/>
            <person name="Birren B."/>
        </authorList>
    </citation>
    <scope>NUCLEOTIDE SEQUENCE [LARGE SCALE GENOMIC DNA]</scope>
    <source>
        <strain evidence="4 5">CBS 650.93</strain>
    </source>
</reference>
<evidence type="ECO:0000256" key="2">
    <source>
        <dbReference type="SAM" id="MobiDB-lite"/>
    </source>
</evidence>